<reference evidence="2" key="1">
    <citation type="submission" date="2017-06" db="EMBL/GenBank/DDBJ databases">
        <title>Complete sequence of p12939-PER from clinical Pseudomonas aeruginosa.</title>
        <authorList>
            <person name="Yuan M."/>
            <person name="Feng J."/>
            <person name="Zhan Z."/>
            <person name="Jiang X."/>
            <person name="Zhang D."/>
            <person name="Chen X."/>
            <person name="Zhao X."/>
            <person name="Che J."/>
            <person name="Lu J."/>
            <person name="Xu J."/>
            <person name="Li J."/>
            <person name="Zhou D."/>
        </authorList>
    </citation>
    <scope>NUCLEOTIDE SEQUENCE</scope>
    <source>
        <plasmid evidence="2">p12939-PER</plasmid>
    </source>
</reference>
<geneLocation type="plasmid" evidence="1">
    <name>p727-IMP</name>
</geneLocation>
<geneLocation type="plasmid" evidence="2">
    <name>p12939-PER</name>
</geneLocation>
<protein>
    <submittedName>
        <fullName evidence="1">Uncharacterized protein</fullName>
    </submittedName>
</protein>
<dbReference type="EMBL" id="MF344569">
    <property type="protein sequence ID" value="AVE21302.1"/>
    <property type="molecule type" value="Genomic_DNA"/>
</dbReference>
<accession>A0A2L1KEM9</accession>
<name>A0A2L1KEM9_PSEAI</name>
<dbReference type="AlphaFoldDB" id="A0A2L1KEM9"/>
<evidence type="ECO:0000313" key="1">
    <source>
        <dbReference type="EMBL" id="AVE20703.1"/>
    </source>
</evidence>
<organism evidence="1">
    <name type="scientific">Pseudomonas aeruginosa</name>
    <dbReference type="NCBI Taxonomy" id="287"/>
    <lineage>
        <taxon>Bacteria</taxon>
        <taxon>Pseudomonadati</taxon>
        <taxon>Pseudomonadota</taxon>
        <taxon>Gammaproteobacteria</taxon>
        <taxon>Pseudomonadales</taxon>
        <taxon>Pseudomonadaceae</taxon>
        <taxon>Pseudomonas</taxon>
    </lineage>
</organism>
<proteinExistence type="predicted"/>
<reference evidence="1" key="2">
    <citation type="submission" date="2017-06" db="EMBL/GenBank/DDBJ databases">
        <title>Complete sequence of p727-IMP from clinical Pseudomonas aeruginosa.</title>
        <authorList>
            <person name="Yuan M."/>
            <person name="Feng J.2nd."/>
            <person name="Zhan Z.3rd."/>
            <person name="Jiang X.4th."/>
            <person name="Zhang D.5th."/>
            <person name="Chen X.6th."/>
            <person name="Zhao X."/>
            <person name="Che J."/>
            <person name="Lu J."/>
            <person name="Xu J."/>
            <person name="Li J."/>
            <person name="Zhou D."/>
        </authorList>
    </citation>
    <scope>NUCLEOTIDE SEQUENCE</scope>
    <source>
        <plasmid evidence="1">p727-IMP</plasmid>
    </source>
</reference>
<sequence length="44" mass="4702">MLAIGGALTIGDLPIIRRRLDEVIQATNAAIQACEQHQSGQTVE</sequence>
<keyword evidence="1" id="KW-0614">Plasmid</keyword>
<evidence type="ECO:0000313" key="2">
    <source>
        <dbReference type="EMBL" id="AVE21302.1"/>
    </source>
</evidence>
<dbReference type="EMBL" id="MF344568">
    <property type="protein sequence ID" value="AVE20703.1"/>
    <property type="molecule type" value="Genomic_DNA"/>
</dbReference>